<proteinExistence type="inferred from homology"/>
<dbReference type="EMBL" id="FNGV01000007">
    <property type="protein sequence ID" value="SDM29296.1"/>
    <property type="molecule type" value="Genomic_DNA"/>
</dbReference>
<evidence type="ECO:0000313" key="3">
    <source>
        <dbReference type="EMBL" id="SDM29296.1"/>
    </source>
</evidence>
<dbReference type="PRINTS" id="PR01438">
    <property type="entry name" value="UNVRSLSTRESS"/>
</dbReference>
<gene>
    <name evidence="3" type="ORF">SAMN04488514_10766</name>
</gene>
<dbReference type="Proteomes" id="UP000199440">
    <property type="component" value="Unassembled WGS sequence"/>
</dbReference>
<evidence type="ECO:0000256" key="1">
    <source>
        <dbReference type="ARBA" id="ARBA00008791"/>
    </source>
</evidence>
<dbReference type="Pfam" id="PF00582">
    <property type="entry name" value="Usp"/>
    <property type="match status" value="1"/>
</dbReference>
<dbReference type="InterPro" id="IPR006015">
    <property type="entry name" value="Universal_stress_UspA"/>
</dbReference>
<dbReference type="AlphaFoldDB" id="A0A1G9S1F1"/>
<accession>A0A1G9S1F1</accession>
<organism evidence="3 4">
    <name type="scientific">Kriegella aquimaris</name>
    <dbReference type="NCBI Taxonomy" id="192904"/>
    <lineage>
        <taxon>Bacteria</taxon>
        <taxon>Pseudomonadati</taxon>
        <taxon>Bacteroidota</taxon>
        <taxon>Flavobacteriia</taxon>
        <taxon>Flavobacteriales</taxon>
        <taxon>Flavobacteriaceae</taxon>
        <taxon>Kriegella</taxon>
    </lineage>
</organism>
<evidence type="ECO:0000313" key="4">
    <source>
        <dbReference type="Proteomes" id="UP000199440"/>
    </source>
</evidence>
<reference evidence="3 4" key="1">
    <citation type="submission" date="2016-10" db="EMBL/GenBank/DDBJ databases">
        <authorList>
            <person name="de Groot N.N."/>
        </authorList>
    </citation>
    <scope>NUCLEOTIDE SEQUENCE [LARGE SCALE GENOMIC DNA]</scope>
    <source>
        <strain evidence="3 4">DSM 19886</strain>
    </source>
</reference>
<dbReference type="PANTHER" id="PTHR46268:SF6">
    <property type="entry name" value="UNIVERSAL STRESS PROTEIN UP12"/>
    <property type="match status" value="1"/>
</dbReference>
<protein>
    <submittedName>
        <fullName evidence="3">Nucleotide-binding universal stress protein, UspA family</fullName>
    </submittedName>
</protein>
<dbReference type="SUPFAM" id="SSF52402">
    <property type="entry name" value="Adenine nucleotide alpha hydrolases-like"/>
    <property type="match status" value="2"/>
</dbReference>
<evidence type="ECO:0000259" key="2">
    <source>
        <dbReference type="Pfam" id="PF00582"/>
    </source>
</evidence>
<dbReference type="PANTHER" id="PTHR46268">
    <property type="entry name" value="STRESS RESPONSE PROTEIN NHAX"/>
    <property type="match status" value="1"/>
</dbReference>
<dbReference type="CDD" id="cd00293">
    <property type="entry name" value="USP-like"/>
    <property type="match status" value="1"/>
</dbReference>
<sequence>MSTSRKLTKKRDIMKIVITTDFSPNAQKAIDYALWLFRGKTTKFYILHAYRSIPSSPENKTTIEAKLKDLVKNLKIENQNPEHRFKSVLISGSILQAISETVKEKQADFVFIGTKGSSALKEIYMGSNAVNVIKNIDSCPVVAVPTTYEVNANSNEILFPNDLSYAFSPEELKPLINMAKLSDNKLVVVYFSVGKKFSIEDKLRNKELLGDHFKEIKSNFIYLDTEDSISATIVKMEKENEKIQMVAMFQNTHGYFEKLMREPVIRNVVFKTEIPFLVLPKIK</sequence>
<name>A0A1G9S1F1_9FLAO</name>
<dbReference type="Gene3D" id="3.40.50.12370">
    <property type="match status" value="1"/>
</dbReference>
<comment type="similarity">
    <text evidence="1">Belongs to the universal stress protein A family.</text>
</comment>
<keyword evidence="4" id="KW-1185">Reference proteome</keyword>
<feature type="domain" description="UspA" evidence="2">
    <location>
        <begin position="14"/>
        <end position="145"/>
    </location>
</feature>
<dbReference type="STRING" id="192904.SAMN04488514_10766"/>
<dbReference type="InterPro" id="IPR006016">
    <property type="entry name" value="UspA"/>
</dbReference>